<gene>
    <name evidence="2" type="ORF">I2488_06215</name>
</gene>
<evidence type="ECO:0000313" key="3">
    <source>
        <dbReference type="Proteomes" id="UP000600799"/>
    </source>
</evidence>
<evidence type="ECO:0000256" key="1">
    <source>
        <dbReference type="SAM" id="Phobius"/>
    </source>
</evidence>
<dbReference type="EMBL" id="JADQDC010000003">
    <property type="protein sequence ID" value="MBF9150590.1"/>
    <property type="molecule type" value="Genomic_DNA"/>
</dbReference>
<keyword evidence="3" id="KW-1185">Reference proteome</keyword>
<sequence length="218" mass="23327">MSVRRAIRTLRALAKRQDAVSTVEFALVVPLFMILGMYGAEIAWLNAASMEASQVALALADNASRLGQTDNSGVTPTITTGDVESVLKGALEEGSNIELGDNGRVILSSLEVHPVTGKQYLHWQQCMGNGRQNSRFGKPDLTGNSLALVASGISLGNRRISSPNRSAVMVAEVWYEYHGLFGTMFVKPITIHEQAAVIARDDRNVSPGLSGATARIAC</sequence>
<keyword evidence="1" id="KW-0472">Membrane</keyword>
<proteinExistence type="predicted"/>
<comment type="caution">
    <text evidence="2">The sequence shown here is derived from an EMBL/GenBank/DDBJ whole genome shotgun (WGS) entry which is preliminary data.</text>
</comment>
<protein>
    <submittedName>
        <fullName evidence="2">Pilus assembly protein TadE</fullName>
    </submittedName>
</protein>
<name>A0ABS0HEY4_9SPHN</name>
<accession>A0ABS0HEY4</accession>
<evidence type="ECO:0000313" key="2">
    <source>
        <dbReference type="EMBL" id="MBF9150590.1"/>
    </source>
</evidence>
<keyword evidence="1" id="KW-0812">Transmembrane</keyword>
<keyword evidence="1" id="KW-1133">Transmembrane helix</keyword>
<dbReference type="Proteomes" id="UP000600799">
    <property type="component" value="Unassembled WGS sequence"/>
</dbReference>
<feature type="transmembrane region" description="Helical" evidence="1">
    <location>
        <begin position="21"/>
        <end position="40"/>
    </location>
</feature>
<reference evidence="2 3" key="1">
    <citation type="submission" date="2020-11" db="EMBL/GenBank/DDBJ databases">
        <title>The genome sequence of Novosphingobium sp. 1Y9A.</title>
        <authorList>
            <person name="Liu Y."/>
        </authorList>
    </citation>
    <scope>NUCLEOTIDE SEQUENCE [LARGE SCALE GENOMIC DNA]</scope>
    <source>
        <strain evidence="2 3">1Y9A</strain>
    </source>
</reference>
<organism evidence="2 3">
    <name type="scientific">Novosphingobium jiangmenense</name>
    <dbReference type="NCBI Taxonomy" id="2791981"/>
    <lineage>
        <taxon>Bacteria</taxon>
        <taxon>Pseudomonadati</taxon>
        <taxon>Pseudomonadota</taxon>
        <taxon>Alphaproteobacteria</taxon>
        <taxon>Sphingomonadales</taxon>
        <taxon>Sphingomonadaceae</taxon>
        <taxon>Novosphingobium</taxon>
    </lineage>
</organism>